<dbReference type="PROSITE" id="PS00903">
    <property type="entry name" value="CYT_DCMP_DEAMINASES_1"/>
    <property type="match status" value="1"/>
</dbReference>
<dbReference type="Pfam" id="PF00383">
    <property type="entry name" value="dCMP_cyt_deam_1"/>
    <property type="match status" value="1"/>
</dbReference>
<dbReference type="PANTHER" id="PTHR11079">
    <property type="entry name" value="CYTOSINE DEAMINASE FAMILY MEMBER"/>
    <property type="match status" value="1"/>
</dbReference>
<evidence type="ECO:0000256" key="1">
    <source>
        <dbReference type="ARBA" id="ARBA00022723"/>
    </source>
</evidence>
<dbReference type="InterPro" id="IPR016193">
    <property type="entry name" value="Cytidine_deaminase-like"/>
</dbReference>
<dbReference type="RefSeq" id="WP_307488648.1">
    <property type="nucleotide sequence ID" value="NZ_JAUSSY010000003.1"/>
</dbReference>
<evidence type="ECO:0000313" key="5">
    <source>
        <dbReference type="Proteomes" id="UP001226389"/>
    </source>
</evidence>
<dbReference type="PANTHER" id="PTHR11079:SF190">
    <property type="entry name" value="CYTOSINE DEAMINASE"/>
    <property type="match status" value="1"/>
</dbReference>
<organism evidence="4 5">
    <name type="scientific">Pseudarthrobacter defluvii</name>
    <dbReference type="NCBI Taxonomy" id="410837"/>
    <lineage>
        <taxon>Bacteria</taxon>
        <taxon>Bacillati</taxon>
        <taxon>Actinomycetota</taxon>
        <taxon>Actinomycetes</taxon>
        <taxon>Micrococcales</taxon>
        <taxon>Micrococcaceae</taxon>
        <taxon>Pseudarthrobacter</taxon>
    </lineage>
</organism>
<dbReference type="GO" id="GO:0004131">
    <property type="term" value="F:cytosine deaminase activity"/>
    <property type="evidence" value="ECO:0007669"/>
    <property type="project" value="UniProtKB-EC"/>
</dbReference>
<proteinExistence type="predicted"/>
<dbReference type="Proteomes" id="UP001226389">
    <property type="component" value="Unassembled WGS sequence"/>
</dbReference>
<reference evidence="4 5" key="1">
    <citation type="submission" date="2023-07" db="EMBL/GenBank/DDBJ databases">
        <title>Sorghum-associated microbial communities from plants grown in Nebraska, USA.</title>
        <authorList>
            <person name="Schachtman D."/>
        </authorList>
    </citation>
    <scope>NUCLEOTIDE SEQUENCE [LARGE SCALE GENOMIC DNA]</scope>
    <source>
        <strain evidence="4 5">DS994</strain>
    </source>
</reference>
<dbReference type="CDD" id="cd01285">
    <property type="entry name" value="nucleoside_deaminase"/>
    <property type="match status" value="1"/>
</dbReference>
<dbReference type="SUPFAM" id="SSF53927">
    <property type="entry name" value="Cytidine deaminase-like"/>
    <property type="match status" value="1"/>
</dbReference>
<evidence type="ECO:0000256" key="2">
    <source>
        <dbReference type="ARBA" id="ARBA00022833"/>
    </source>
</evidence>
<gene>
    <name evidence="4" type="ORF">J2T22_001072</name>
</gene>
<keyword evidence="5" id="KW-1185">Reference proteome</keyword>
<accession>A0ABT9UHK9</accession>
<dbReference type="EMBL" id="JAUSSY010000003">
    <property type="protein sequence ID" value="MDQ0117899.1"/>
    <property type="molecule type" value="Genomic_DNA"/>
</dbReference>
<sequence length="159" mass="17155">MTHEQPHALAPELDSADLPAFEAAYQAAQKSLTEGGIPIGASIARGGVVFASGHNERVQNADPIAHGEMSALRSAGRQRSYRDTTLYTTLAPCAMCAGTIIQFKIPRVVVGEARTFDGELELLRSRGVEVVVLDDQRCVDMMAAFQADKPELWAEDIAE</sequence>
<name>A0ABT9UHK9_9MICC</name>
<keyword evidence="2" id="KW-0862">Zinc</keyword>
<evidence type="ECO:0000313" key="4">
    <source>
        <dbReference type="EMBL" id="MDQ0117899.1"/>
    </source>
</evidence>
<feature type="domain" description="CMP/dCMP-type deaminase" evidence="3">
    <location>
        <begin position="15"/>
        <end position="130"/>
    </location>
</feature>
<dbReference type="InterPro" id="IPR016192">
    <property type="entry name" value="APOBEC/CMP_deaminase_Zn-bd"/>
</dbReference>
<protein>
    <submittedName>
        <fullName evidence="4">Cytosine deaminase</fullName>
        <ecNumber evidence="4">3.5.4.1</ecNumber>
    </submittedName>
</protein>
<evidence type="ECO:0000259" key="3">
    <source>
        <dbReference type="PROSITE" id="PS51747"/>
    </source>
</evidence>
<dbReference type="Gene3D" id="3.40.140.10">
    <property type="entry name" value="Cytidine Deaminase, domain 2"/>
    <property type="match status" value="1"/>
</dbReference>
<comment type="caution">
    <text evidence="4">The sequence shown here is derived from an EMBL/GenBank/DDBJ whole genome shotgun (WGS) entry which is preliminary data.</text>
</comment>
<dbReference type="EC" id="3.5.4.1" evidence="4"/>
<dbReference type="PROSITE" id="PS51747">
    <property type="entry name" value="CYT_DCMP_DEAMINASES_2"/>
    <property type="match status" value="1"/>
</dbReference>
<dbReference type="InterPro" id="IPR002125">
    <property type="entry name" value="CMP_dCMP_dom"/>
</dbReference>
<keyword evidence="1" id="KW-0479">Metal-binding</keyword>
<keyword evidence="4" id="KW-0378">Hydrolase</keyword>